<dbReference type="Proteomes" id="UP001501612">
    <property type="component" value="Unassembled WGS sequence"/>
</dbReference>
<evidence type="ECO:0000313" key="2">
    <source>
        <dbReference type="EMBL" id="GAA1923589.1"/>
    </source>
</evidence>
<evidence type="ECO:0000313" key="3">
    <source>
        <dbReference type="Proteomes" id="UP001501612"/>
    </source>
</evidence>
<keyword evidence="3" id="KW-1185">Reference proteome</keyword>
<feature type="compositionally biased region" description="Basic and acidic residues" evidence="1">
    <location>
        <begin position="116"/>
        <end position="127"/>
    </location>
</feature>
<comment type="caution">
    <text evidence="2">The sequence shown here is derived from an EMBL/GenBank/DDBJ whole genome shotgun (WGS) entry which is preliminary data.</text>
</comment>
<organism evidence="2 3">
    <name type="scientific">Nocardioides lentus</name>
    <dbReference type="NCBI Taxonomy" id="338077"/>
    <lineage>
        <taxon>Bacteria</taxon>
        <taxon>Bacillati</taxon>
        <taxon>Actinomycetota</taxon>
        <taxon>Actinomycetes</taxon>
        <taxon>Propionibacteriales</taxon>
        <taxon>Nocardioidaceae</taxon>
        <taxon>Nocardioides</taxon>
    </lineage>
</organism>
<accession>A0ABN2PLF6</accession>
<reference evidence="2 3" key="1">
    <citation type="journal article" date="2019" name="Int. J. Syst. Evol. Microbiol.">
        <title>The Global Catalogue of Microorganisms (GCM) 10K type strain sequencing project: providing services to taxonomists for standard genome sequencing and annotation.</title>
        <authorList>
            <consortium name="The Broad Institute Genomics Platform"/>
            <consortium name="The Broad Institute Genome Sequencing Center for Infectious Disease"/>
            <person name="Wu L."/>
            <person name="Ma J."/>
        </authorList>
    </citation>
    <scope>NUCLEOTIDE SEQUENCE [LARGE SCALE GENOMIC DNA]</scope>
    <source>
        <strain evidence="2 3">JCM 14046</strain>
    </source>
</reference>
<protein>
    <submittedName>
        <fullName evidence="2">Uncharacterized protein</fullName>
    </submittedName>
</protein>
<dbReference type="RefSeq" id="WP_344008020.1">
    <property type="nucleotide sequence ID" value="NZ_BAAAMY010000006.1"/>
</dbReference>
<feature type="region of interest" description="Disordered" evidence="1">
    <location>
        <begin position="112"/>
        <end position="180"/>
    </location>
</feature>
<gene>
    <name evidence="2" type="ORF">GCM10009737_26530</name>
</gene>
<name>A0ABN2PLF6_9ACTN</name>
<proteinExistence type="predicted"/>
<evidence type="ECO:0000256" key="1">
    <source>
        <dbReference type="SAM" id="MobiDB-lite"/>
    </source>
</evidence>
<feature type="compositionally biased region" description="Low complexity" evidence="1">
    <location>
        <begin position="129"/>
        <end position="138"/>
    </location>
</feature>
<feature type="compositionally biased region" description="Basic residues" evidence="1">
    <location>
        <begin position="169"/>
        <end position="180"/>
    </location>
</feature>
<dbReference type="EMBL" id="BAAAMY010000006">
    <property type="protein sequence ID" value="GAA1923589.1"/>
    <property type="molecule type" value="Genomic_DNA"/>
</dbReference>
<sequence>MGKSAPPPAPFDLVNSYARLRGESVELVLNGPKAPGIEQCTEAVLRKGGTKVVGRAVVDDGPLGRRVVVTVGRDLLADGRWVVRLRGGDGDPVATRTRLLVQGDRPVVLLWGGSDPESRLPVPRDRSTAAGSASGAGSDVRATVVRAGSRALDAALSPLPPQRRDRARQGARRVARRLLG</sequence>